<dbReference type="SUPFAM" id="SSF109604">
    <property type="entry name" value="HD-domain/PDEase-like"/>
    <property type="match status" value="1"/>
</dbReference>
<proteinExistence type="predicted"/>
<dbReference type="Pfam" id="PF13185">
    <property type="entry name" value="GAF_2"/>
    <property type="match status" value="1"/>
</dbReference>
<protein>
    <submittedName>
        <fullName evidence="2">Cyclic di-GMP phosphodiesterase response regulator RpfG</fullName>
        <ecNumber evidence="2">3.1.4.52</ecNumber>
    </submittedName>
</protein>
<dbReference type="PROSITE" id="PS51832">
    <property type="entry name" value="HD_GYP"/>
    <property type="match status" value="1"/>
</dbReference>
<evidence type="ECO:0000313" key="2">
    <source>
        <dbReference type="EMBL" id="OIQ73121.1"/>
    </source>
</evidence>
<dbReference type="InterPro" id="IPR006675">
    <property type="entry name" value="HDIG_dom"/>
</dbReference>
<feature type="domain" description="HD-GYP" evidence="1">
    <location>
        <begin position="182"/>
        <end position="374"/>
    </location>
</feature>
<dbReference type="EC" id="3.1.4.52" evidence="2"/>
<sequence>MISKVNSVLVHAQTEHELYVGACKAVTSQEGFPLAWVGIPLGDGNQSVEVFACAGNAVAYLDGIEVSWGDNVLGHGPTGQAIRSGQVQFNNNMLSSPQYAPWVERASRFNLQSSFSLPIKLSTGQVVAAFMVYSVMPDAFGKEELSLLDRLSADLGYGVESLRTRVAYQRALVETQQQEQQIVRLLEDSIEVLAYTLEIRDPYTAGHEKRVADLSVAIAAAMGLDKNRVQGLRLAAMVHDIGKIQVPAEILVKPGKLSQYEYKLIQEHPTVGYNILSQVDYPWPVAQAVWQHHERLDGSGYPRGLNGDEIILEARIISVADIVEAMSSHRPYRPALGMASALEEIQRLSPRQLDENVVNVCLELFQSNKYSLKQ</sequence>
<dbReference type="CDD" id="cd00077">
    <property type="entry name" value="HDc"/>
    <property type="match status" value="1"/>
</dbReference>
<dbReference type="InterPro" id="IPR029016">
    <property type="entry name" value="GAF-like_dom_sf"/>
</dbReference>
<reference evidence="2" key="1">
    <citation type="submission" date="2016-10" db="EMBL/GenBank/DDBJ databases">
        <title>Sequence of Gallionella enrichment culture.</title>
        <authorList>
            <person name="Poehlein A."/>
            <person name="Muehling M."/>
            <person name="Daniel R."/>
        </authorList>
    </citation>
    <scope>NUCLEOTIDE SEQUENCE</scope>
</reference>
<dbReference type="GO" id="GO:0071111">
    <property type="term" value="F:cyclic-guanylate-specific phosphodiesterase activity"/>
    <property type="evidence" value="ECO:0007669"/>
    <property type="project" value="UniProtKB-EC"/>
</dbReference>
<dbReference type="PANTHER" id="PTHR43155:SF2">
    <property type="entry name" value="CYCLIC DI-GMP PHOSPHODIESTERASE PA4108"/>
    <property type="match status" value="1"/>
</dbReference>
<dbReference type="InterPro" id="IPR037522">
    <property type="entry name" value="HD_GYP_dom"/>
</dbReference>
<dbReference type="Pfam" id="PF13487">
    <property type="entry name" value="HD_5"/>
    <property type="match status" value="1"/>
</dbReference>
<keyword evidence="2" id="KW-0378">Hydrolase</keyword>
<name>A0A1J5PNP3_9ZZZZ</name>
<dbReference type="SMART" id="SM00471">
    <property type="entry name" value="HDc"/>
    <property type="match status" value="1"/>
</dbReference>
<dbReference type="Gene3D" id="1.10.3210.10">
    <property type="entry name" value="Hypothetical protein af1432"/>
    <property type="match status" value="1"/>
</dbReference>
<dbReference type="SUPFAM" id="SSF55781">
    <property type="entry name" value="GAF domain-like"/>
    <property type="match status" value="1"/>
</dbReference>
<gene>
    <name evidence="2" type="primary">rpfG_91</name>
    <name evidence="2" type="ORF">GALL_452450</name>
</gene>
<dbReference type="InterPro" id="IPR003018">
    <property type="entry name" value="GAF"/>
</dbReference>
<dbReference type="InterPro" id="IPR003607">
    <property type="entry name" value="HD/PDEase_dom"/>
</dbReference>
<comment type="caution">
    <text evidence="2">The sequence shown here is derived from an EMBL/GenBank/DDBJ whole genome shotgun (WGS) entry which is preliminary data.</text>
</comment>
<organism evidence="2">
    <name type="scientific">mine drainage metagenome</name>
    <dbReference type="NCBI Taxonomy" id="410659"/>
    <lineage>
        <taxon>unclassified sequences</taxon>
        <taxon>metagenomes</taxon>
        <taxon>ecological metagenomes</taxon>
    </lineage>
</organism>
<evidence type="ECO:0000259" key="1">
    <source>
        <dbReference type="PROSITE" id="PS51832"/>
    </source>
</evidence>
<accession>A0A1J5PNP3</accession>
<dbReference type="EMBL" id="MLJW01002995">
    <property type="protein sequence ID" value="OIQ73121.1"/>
    <property type="molecule type" value="Genomic_DNA"/>
</dbReference>
<dbReference type="Gene3D" id="3.30.450.40">
    <property type="match status" value="1"/>
</dbReference>
<dbReference type="AlphaFoldDB" id="A0A1J5PNP3"/>
<dbReference type="PANTHER" id="PTHR43155">
    <property type="entry name" value="CYCLIC DI-GMP PHOSPHODIESTERASE PA4108-RELATED"/>
    <property type="match status" value="1"/>
</dbReference>
<dbReference type="NCBIfam" id="TIGR00277">
    <property type="entry name" value="HDIG"/>
    <property type="match status" value="1"/>
</dbReference>